<keyword evidence="3" id="KW-0804">Transcription</keyword>
<dbReference type="InterPro" id="IPR000843">
    <property type="entry name" value="HTH_LacI"/>
</dbReference>
<dbReference type="EMBL" id="JBANBB010000002">
    <property type="protein sequence ID" value="MEK0307224.1"/>
    <property type="molecule type" value="Genomic_DNA"/>
</dbReference>
<keyword evidence="6" id="KW-1185">Reference proteome</keyword>
<dbReference type="Pfam" id="PF13377">
    <property type="entry name" value="Peripla_BP_3"/>
    <property type="match status" value="1"/>
</dbReference>
<dbReference type="PROSITE" id="PS50932">
    <property type="entry name" value="HTH_LACI_2"/>
    <property type="match status" value="1"/>
</dbReference>
<evidence type="ECO:0000256" key="3">
    <source>
        <dbReference type="ARBA" id="ARBA00023163"/>
    </source>
</evidence>
<feature type="domain" description="HTH lacI-type" evidence="4">
    <location>
        <begin position="5"/>
        <end position="59"/>
    </location>
</feature>
<keyword evidence="2 5" id="KW-0238">DNA-binding</keyword>
<dbReference type="InterPro" id="IPR046335">
    <property type="entry name" value="LacI/GalR-like_sensor"/>
</dbReference>
<dbReference type="PANTHER" id="PTHR30146:SF109">
    <property type="entry name" value="HTH-TYPE TRANSCRIPTIONAL REGULATOR GALS"/>
    <property type="match status" value="1"/>
</dbReference>
<dbReference type="Gene3D" id="1.10.260.40">
    <property type="entry name" value="lambda repressor-like DNA-binding domains"/>
    <property type="match status" value="1"/>
</dbReference>
<keyword evidence="1" id="KW-0805">Transcription regulation</keyword>
<dbReference type="Pfam" id="PF00356">
    <property type="entry name" value="LacI"/>
    <property type="match status" value="1"/>
</dbReference>
<reference evidence="5 6" key="1">
    <citation type="submission" date="2024-02" db="EMBL/GenBank/DDBJ databases">
        <title>Bifidobacterium honeyensis sp. nov., isolated from the comb honey.</title>
        <authorList>
            <person name="Liu W."/>
            <person name="Li Y."/>
        </authorList>
    </citation>
    <scope>NUCLEOTIDE SEQUENCE [LARGE SCALE GENOMIC DNA]</scope>
    <source>
        <strain evidence="5 6">IMAU50988</strain>
    </source>
</reference>
<gene>
    <name evidence="5" type="ORF">V8P97_07095</name>
</gene>
<proteinExistence type="predicted"/>
<dbReference type="CDD" id="cd01392">
    <property type="entry name" value="HTH_LacI"/>
    <property type="match status" value="1"/>
</dbReference>
<evidence type="ECO:0000313" key="6">
    <source>
        <dbReference type="Proteomes" id="UP001373159"/>
    </source>
</evidence>
<evidence type="ECO:0000256" key="2">
    <source>
        <dbReference type="ARBA" id="ARBA00023125"/>
    </source>
</evidence>
<name>A0ABU8ZR92_9BIFI</name>
<sequence length="370" mass="40270">MARKPTVYDVAREADVSIATVSRVLRTPERVRPQTRQTVLNAISLLGYLPSGSARSLAARKTNSIGLFLPNIDQLDQIGEFELTSDDAADMVIDPPQGQEDNTDSLYFDEVLRGCELESWRQGLSLMVSIGLRGKGDDIPQLINSMSEKVDGLIVLARSVPDTVLAFLRKRLPVVMIANAPANQENEFDLVRVSNRKGMYVLVRHLVEEHGVTSMAYVAGTDDSPDNGKRYEGFCEGLRSEGLEPSAAPIYRGQFSQSSAYQITGSLVRQGTLPRALVCANDQMALGALRALSEAGVDVPGQVIVTGFDGIKETAVSRPRLTTVRQPMVDLGRAAVSTLVKRLEDPDSPPISTELPVRVELRESCEGAMD</sequence>
<dbReference type="Proteomes" id="UP001373159">
    <property type="component" value="Unassembled WGS sequence"/>
</dbReference>
<dbReference type="SMART" id="SM00354">
    <property type="entry name" value="HTH_LACI"/>
    <property type="match status" value="1"/>
</dbReference>
<organism evidence="5 6">
    <name type="scientific">Bifidobacterium favimelis</name>
    <dbReference type="NCBI Taxonomy" id="3122979"/>
    <lineage>
        <taxon>Bacteria</taxon>
        <taxon>Bacillati</taxon>
        <taxon>Actinomycetota</taxon>
        <taxon>Actinomycetes</taxon>
        <taxon>Bifidobacteriales</taxon>
        <taxon>Bifidobacteriaceae</taxon>
        <taxon>Bifidobacterium</taxon>
    </lineage>
</organism>
<evidence type="ECO:0000313" key="5">
    <source>
        <dbReference type="EMBL" id="MEK0307224.1"/>
    </source>
</evidence>
<dbReference type="InterPro" id="IPR028082">
    <property type="entry name" value="Peripla_BP_I"/>
</dbReference>
<dbReference type="PROSITE" id="PS00356">
    <property type="entry name" value="HTH_LACI_1"/>
    <property type="match status" value="1"/>
</dbReference>
<dbReference type="PANTHER" id="PTHR30146">
    <property type="entry name" value="LACI-RELATED TRANSCRIPTIONAL REPRESSOR"/>
    <property type="match status" value="1"/>
</dbReference>
<dbReference type="CDD" id="cd06267">
    <property type="entry name" value="PBP1_LacI_sugar_binding-like"/>
    <property type="match status" value="1"/>
</dbReference>
<dbReference type="GO" id="GO:0003677">
    <property type="term" value="F:DNA binding"/>
    <property type="evidence" value="ECO:0007669"/>
    <property type="project" value="UniProtKB-KW"/>
</dbReference>
<dbReference type="Gene3D" id="3.40.50.2300">
    <property type="match status" value="2"/>
</dbReference>
<dbReference type="SUPFAM" id="SSF53822">
    <property type="entry name" value="Periplasmic binding protein-like I"/>
    <property type="match status" value="1"/>
</dbReference>
<evidence type="ECO:0000259" key="4">
    <source>
        <dbReference type="PROSITE" id="PS50932"/>
    </source>
</evidence>
<evidence type="ECO:0000256" key="1">
    <source>
        <dbReference type="ARBA" id="ARBA00023015"/>
    </source>
</evidence>
<dbReference type="InterPro" id="IPR010982">
    <property type="entry name" value="Lambda_DNA-bd_dom_sf"/>
</dbReference>
<dbReference type="RefSeq" id="WP_340469954.1">
    <property type="nucleotide sequence ID" value="NZ_JBANBB010000002.1"/>
</dbReference>
<accession>A0ABU8ZR92</accession>
<protein>
    <submittedName>
        <fullName evidence="5">LacI family DNA-binding transcriptional regulator</fullName>
    </submittedName>
</protein>
<comment type="caution">
    <text evidence="5">The sequence shown here is derived from an EMBL/GenBank/DDBJ whole genome shotgun (WGS) entry which is preliminary data.</text>
</comment>
<dbReference type="SUPFAM" id="SSF47413">
    <property type="entry name" value="lambda repressor-like DNA-binding domains"/>
    <property type="match status" value="1"/>
</dbReference>